<dbReference type="Pfam" id="PF00293">
    <property type="entry name" value="NUDIX"/>
    <property type="match status" value="1"/>
</dbReference>
<proteinExistence type="predicted"/>
<comment type="cofactor">
    <cofactor evidence="1">
        <name>Mg(2+)</name>
        <dbReference type="ChEBI" id="CHEBI:18420"/>
    </cofactor>
</comment>
<evidence type="ECO:0000313" key="4">
    <source>
        <dbReference type="EMBL" id="MBP2418292.1"/>
    </source>
</evidence>
<dbReference type="RefSeq" id="WP_210057680.1">
    <property type="nucleotide sequence ID" value="NZ_BAAAMH010000010.1"/>
</dbReference>
<evidence type="ECO:0000256" key="1">
    <source>
        <dbReference type="ARBA" id="ARBA00001946"/>
    </source>
</evidence>
<dbReference type="InterPro" id="IPR015797">
    <property type="entry name" value="NUDIX_hydrolase-like_dom_sf"/>
</dbReference>
<evidence type="ECO:0000313" key="5">
    <source>
        <dbReference type="Proteomes" id="UP000758168"/>
    </source>
</evidence>
<dbReference type="PANTHER" id="PTHR43046">
    <property type="entry name" value="GDP-MANNOSE MANNOSYL HYDROLASE"/>
    <property type="match status" value="1"/>
</dbReference>
<feature type="domain" description="Nudix hydrolase" evidence="3">
    <location>
        <begin position="20"/>
        <end position="153"/>
    </location>
</feature>
<name>A0ABS4ZB79_9ACTN</name>
<accession>A0ABS4ZB79</accession>
<dbReference type="PANTHER" id="PTHR43046:SF16">
    <property type="entry name" value="ADP-RIBOSE PYROPHOSPHATASE YJHB-RELATED"/>
    <property type="match status" value="1"/>
</dbReference>
<dbReference type="EMBL" id="JAGIOB010000001">
    <property type="protein sequence ID" value="MBP2418292.1"/>
    <property type="molecule type" value="Genomic_DNA"/>
</dbReference>
<gene>
    <name evidence="4" type="ORF">JOF54_003214</name>
</gene>
<dbReference type="InterPro" id="IPR020084">
    <property type="entry name" value="NUDIX_hydrolase_CS"/>
</dbReference>
<evidence type="ECO:0000259" key="3">
    <source>
        <dbReference type="PROSITE" id="PS51462"/>
    </source>
</evidence>
<dbReference type="CDD" id="cd18879">
    <property type="entry name" value="NUDIX_Hydrolase"/>
    <property type="match status" value="1"/>
</dbReference>
<reference evidence="4 5" key="1">
    <citation type="submission" date="2021-03" db="EMBL/GenBank/DDBJ databases">
        <title>Sequencing the genomes of 1000 actinobacteria strains.</title>
        <authorList>
            <person name="Klenk H.-P."/>
        </authorList>
    </citation>
    <scope>NUCLEOTIDE SEQUENCE [LARGE SCALE GENOMIC DNA]</scope>
    <source>
        <strain evidence="4 5">DSM 12936</strain>
    </source>
</reference>
<sequence length="161" mass="17984">MPTPAYILELRRSLGHGLLLLPGVCGVVVRDDLEPGRRHLLLVRRSDDGTWSLPAGIVEPGEQPATTVERELLEETRVVAVAERLAWVVADPPLEYPNGDRCQYLTSVFRCRYVSGEAGVGDEESTEVRWADLDALPPMDARQHQRIAAALEETARTRFER</sequence>
<organism evidence="4 5">
    <name type="scientific">Microlunatus capsulatus</name>
    <dbReference type="NCBI Taxonomy" id="99117"/>
    <lineage>
        <taxon>Bacteria</taxon>
        <taxon>Bacillati</taxon>
        <taxon>Actinomycetota</taxon>
        <taxon>Actinomycetes</taxon>
        <taxon>Propionibacteriales</taxon>
        <taxon>Propionibacteriaceae</taxon>
        <taxon>Microlunatus</taxon>
    </lineage>
</organism>
<dbReference type="Proteomes" id="UP000758168">
    <property type="component" value="Unassembled WGS sequence"/>
</dbReference>
<dbReference type="SUPFAM" id="SSF55811">
    <property type="entry name" value="Nudix"/>
    <property type="match status" value="1"/>
</dbReference>
<dbReference type="InterPro" id="IPR000086">
    <property type="entry name" value="NUDIX_hydrolase_dom"/>
</dbReference>
<keyword evidence="5" id="KW-1185">Reference proteome</keyword>
<protein>
    <submittedName>
        <fullName evidence="4">ADP-ribose pyrophosphatase YjhB (NUDIX family)</fullName>
    </submittedName>
</protein>
<keyword evidence="2" id="KW-0378">Hydrolase</keyword>
<evidence type="ECO:0000256" key="2">
    <source>
        <dbReference type="ARBA" id="ARBA00022801"/>
    </source>
</evidence>
<dbReference type="PROSITE" id="PS00893">
    <property type="entry name" value="NUDIX_BOX"/>
    <property type="match status" value="1"/>
</dbReference>
<comment type="caution">
    <text evidence="4">The sequence shown here is derived from an EMBL/GenBank/DDBJ whole genome shotgun (WGS) entry which is preliminary data.</text>
</comment>
<dbReference type="PROSITE" id="PS51462">
    <property type="entry name" value="NUDIX"/>
    <property type="match status" value="1"/>
</dbReference>
<dbReference type="Gene3D" id="3.90.79.10">
    <property type="entry name" value="Nucleoside Triphosphate Pyrophosphohydrolase"/>
    <property type="match status" value="1"/>
</dbReference>